<comment type="caution">
    <text evidence="2">The sequence shown here is derived from an EMBL/GenBank/DDBJ whole genome shotgun (WGS) entry which is preliminary data.</text>
</comment>
<protein>
    <submittedName>
        <fullName evidence="2">Short-chain dehydrogenase</fullName>
    </submittedName>
</protein>
<dbReference type="InterPro" id="IPR036291">
    <property type="entry name" value="NAD(P)-bd_dom_sf"/>
</dbReference>
<name>A0A2N5A518_KLEVA</name>
<accession>A0A2N5A518</accession>
<feature type="non-terminal residue" evidence="2">
    <location>
        <position position="55"/>
    </location>
</feature>
<reference evidence="2 3" key="1">
    <citation type="submission" date="2017-11" db="EMBL/GenBank/DDBJ databases">
        <authorList>
            <person name="Han C.G."/>
        </authorList>
    </citation>
    <scope>NUCLEOTIDE SEQUENCE [LARGE SCALE GENOMIC DNA]</scope>
    <source>
        <strain evidence="2 3">A5</strain>
    </source>
</reference>
<proteinExistence type="predicted"/>
<dbReference type="SUPFAM" id="SSF51735">
    <property type="entry name" value="NAD(P)-binding Rossmann-fold domains"/>
    <property type="match status" value="1"/>
</dbReference>
<sequence length="55" mass="5700">METTNISQRVAAISGAASGIGLALATLYARRGIRVIAGYYPDDPHDPTVAAAQVE</sequence>
<evidence type="ECO:0000313" key="2">
    <source>
        <dbReference type="EMBL" id="PLP37629.1"/>
    </source>
</evidence>
<organism evidence="2 3">
    <name type="scientific">Klebsiella variicola</name>
    <dbReference type="NCBI Taxonomy" id="244366"/>
    <lineage>
        <taxon>Bacteria</taxon>
        <taxon>Pseudomonadati</taxon>
        <taxon>Pseudomonadota</taxon>
        <taxon>Gammaproteobacteria</taxon>
        <taxon>Enterobacterales</taxon>
        <taxon>Enterobacteriaceae</taxon>
        <taxon>Klebsiella/Raoultella group</taxon>
        <taxon>Klebsiella</taxon>
        <taxon>Klebsiella pneumoniae complex</taxon>
    </lineage>
</organism>
<keyword evidence="1" id="KW-0472">Membrane</keyword>
<evidence type="ECO:0000256" key="1">
    <source>
        <dbReference type="SAM" id="Phobius"/>
    </source>
</evidence>
<dbReference type="AlphaFoldDB" id="A0A2N5A518"/>
<reference evidence="2 3" key="2">
    <citation type="submission" date="2018-01" db="EMBL/GenBank/DDBJ databases">
        <title>Genomic study of Klebsiella pneumoniae.</title>
        <authorList>
            <person name="Yang Y."/>
            <person name="Bicalho R."/>
        </authorList>
    </citation>
    <scope>NUCLEOTIDE SEQUENCE [LARGE SCALE GENOMIC DNA]</scope>
    <source>
        <strain evidence="2 3">A5</strain>
    </source>
</reference>
<keyword evidence="1" id="KW-0812">Transmembrane</keyword>
<dbReference type="Gene3D" id="3.40.50.720">
    <property type="entry name" value="NAD(P)-binding Rossmann-like Domain"/>
    <property type="match status" value="1"/>
</dbReference>
<gene>
    <name evidence="2" type="ORF">CWM98_35030</name>
</gene>
<feature type="transmembrane region" description="Helical" evidence="1">
    <location>
        <begin position="6"/>
        <end position="29"/>
    </location>
</feature>
<evidence type="ECO:0000313" key="3">
    <source>
        <dbReference type="Proteomes" id="UP000234473"/>
    </source>
</evidence>
<dbReference type="EMBL" id="PICB01002875">
    <property type="protein sequence ID" value="PLP37629.1"/>
    <property type="molecule type" value="Genomic_DNA"/>
</dbReference>
<dbReference type="Proteomes" id="UP000234473">
    <property type="component" value="Unassembled WGS sequence"/>
</dbReference>
<keyword evidence="1" id="KW-1133">Transmembrane helix</keyword>